<keyword evidence="3" id="KW-0472">Membrane</keyword>
<evidence type="ECO:0000256" key="2">
    <source>
        <dbReference type="SAM" id="MobiDB-lite"/>
    </source>
</evidence>
<comment type="caution">
    <text evidence="4">The sequence shown here is derived from an EMBL/GenBank/DDBJ whole genome shotgun (WGS) entry which is preliminary data.</text>
</comment>
<dbReference type="Proteomes" id="UP001524501">
    <property type="component" value="Unassembled WGS sequence"/>
</dbReference>
<name>A0ABT1QFN8_9NOCA</name>
<keyword evidence="1" id="KW-0175">Coiled coil</keyword>
<dbReference type="RefSeq" id="WP_255968460.1">
    <property type="nucleotide sequence ID" value="NZ_JANFQF010000008.1"/>
</dbReference>
<keyword evidence="3" id="KW-1133">Transmembrane helix</keyword>
<sequence length="1290" mass="131867">MAESIGWATLQVIPSMDGVAGRMDSQLVAPMRTAGQAAGRAAGQGVASGIEAARAAVDKATSVLAKSQDKIADATGKRAVAEKQLQALVDKGVTDAGRLAAATEKIEAARRRETAAAREAEKATRDLAAAEERAATATDEVAGSAERVSGGFRSMFSGLGGGTKQLLAFGTGMAGVAGAADLMGKAMDQEKSVSKLNASLGASGQMAADFGAAAKSVFSSGVGESIGEISSAVGLVQSSFATLGFEGDATLEQATTRAVNFANVFDTDIASSVQAASTLVTQGLAKDSTEAFDLLTKSFQTVPAAMRDELPEIIQEYGTNFRALGFDGQESFNLLVAAAGQGKFALDKTGDALKEFTIRGSDMSKSSVGAYEAIGLNAEEMANKIAAGGDGAQEALQRTASGLLTITDPAERANAAIALFGTPLEDLSVDQIPAFLQGLAGAPDAMANFAGATDAMGDTLNDNAASKLETFKRGIESSIVGVLGDQALPMMSEFTGSLEENEGSMLATIAGMTGMGGALAGFEQAKGVFDSAKEGVLGLKDGFLQAKDTAQQAWSSVQAGAGWAKSKASAVASFVHTSASATVEAVKTGAAWTGAQAKAGAGWAAAKLSAVGTFIAMSVSATVEAAKTSAAWVASNTRTAASFVISRGAMVATTIATGAMTAAQWLLNAALSANPIGIIIVAVAALAAGLIYFFTQTEIGRQIISAAWSGIQAAISFAWESVIKPIFDLWWAGMQEIGDVALWLWNSAIVPAFNGVRDVIGGVATWVGDRFNDIVGFVTSMPERISSAASGMWDGIKNAFKSAINWILERWNSLDFSIPSVEIAGVKFGGFTLGVPDIPLLSGGGVAGRRKNGQLFGPGTGTSDSILGINELGIPTALVSDEEGVVKKTAMDNGGAELVAALNAGWTPTADDLHGMFPGLPRYANGTVSVQDMDSFARPIEGVKYAWGGWGNGWLTDCSGAAAAVANYAVKGLPAGEGQRFATGTQGDALAALGAQTGLGPPGSLSWGWYNGGPYGGHTGLTLPSGVNVEMGGSRGNGQFGGQAAGANDPMFTDHAFIPPSFFKKDLGSPNDVREGDVRSDAGPAGDWSGTTPPAGSTVPSSPSSPSTTPGASSTEPAKAFSARDRYKSMFTDIGGIWADASIEMFGMGDWLDLADRYTIKDSSGTAGAPGAPAVGGDTGGGDPNIIPMIEQAKSFLKGVGLFDTGGVWEPGTFGFNGLHEPEHVLKDAHWKVAEGNMTKLDELVGAGVGGGPRVQIINNNNQTIADQASWQRDQANRTRIAMMRYGGGN</sequence>
<feature type="transmembrane region" description="Helical" evidence="3">
    <location>
        <begin position="676"/>
        <end position="695"/>
    </location>
</feature>
<evidence type="ECO:0000313" key="4">
    <source>
        <dbReference type="EMBL" id="MCQ4119890.1"/>
    </source>
</evidence>
<evidence type="ECO:0008006" key="6">
    <source>
        <dbReference type="Google" id="ProtNLM"/>
    </source>
</evidence>
<protein>
    <recommendedName>
        <fullName evidence="6">Phage-related minor tail protein</fullName>
    </recommendedName>
</protein>
<evidence type="ECO:0000313" key="5">
    <source>
        <dbReference type="Proteomes" id="UP001524501"/>
    </source>
</evidence>
<feature type="transmembrane region" description="Helical" evidence="3">
    <location>
        <begin position="648"/>
        <end position="667"/>
    </location>
</feature>
<reference evidence="4 5" key="1">
    <citation type="submission" date="2022-07" db="EMBL/GenBank/DDBJ databases">
        <title>Degradation activity of malathion, p-nitrophenol and potential low-temperature adaptation strategy of Rhodococcus sp. FXJ9.536.</title>
        <authorList>
            <person name="Huang J."/>
            <person name="Huang Y."/>
        </authorList>
    </citation>
    <scope>NUCLEOTIDE SEQUENCE [LARGE SCALE GENOMIC DNA]</scope>
    <source>
        <strain evidence="4 5">FXJ9.536</strain>
    </source>
</reference>
<accession>A0ABT1QFN8</accession>
<gene>
    <name evidence="4" type="ORF">NOF53_12025</name>
</gene>
<organism evidence="4 5">
    <name type="scientific">Rhodococcus tibetensis</name>
    <dbReference type="NCBI Taxonomy" id="2965064"/>
    <lineage>
        <taxon>Bacteria</taxon>
        <taxon>Bacillati</taxon>
        <taxon>Actinomycetota</taxon>
        <taxon>Actinomycetes</taxon>
        <taxon>Mycobacteriales</taxon>
        <taxon>Nocardiaceae</taxon>
        <taxon>Rhodococcus</taxon>
    </lineage>
</organism>
<proteinExistence type="predicted"/>
<evidence type="ECO:0000256" key="1">
    <source>
        <dbReference type="SAM" id="Coils"/>
    </source>
</evidence>
<feature type="coiled-coil region" evidence="1">
    <location>
        <begin position="50"/>
        <end position="147"/>
    </location>
</feature>
<feature type="compositionally biased region" description="Low complexity" evidence="2">
    <location>
        <begin position="1089"/>
        <end position="1115"/>
    </location>
</feature>
<dbReference type="EMBL" id="JANFQF010000008">
    <property type="protein sequence ID" value="MCQ4119890.1"/>
    <property type="molecule type" value="Genomic_DNA"/>
</dbReference>
<evidence type="ECO:0000256" key="3">
    <source>
        <dbReference type="SAM" id="Phobius"/>
    </source>
</evidence>
<keyword evidence="5" id="KW-1185">Reference proteome</keyword>
<feature type="compositionally biased region" description="Basic and acidic residues" evidence="2">
    <location>
        <begin position="1064"/>
        <end position="1080"/>
    </location>
</feature>
<feature type="region of interest" description="Disordered" evidence="2">
    <location>
        <begin position="1064"/>
        <end position="1120"/>
    </location>
</feature>
<keyword evidence="3" id="KW-0812">Transmembrane</keyword>